<evidence type="ECO:0000256" key="1">
    <source>
        <dbReference type="ARBA" id="ARBA00000707"/>
    </source>
</evidence>
<evidence type="ECO:0000256" key="2">
    <source>
        <dbReference type="ARBA" id="ARBA00022801"/>
    </source>
</evidence>
<gene>
    <name evidence="5" type="ORF">BVC80_1835g261</name>
</gene>
<keyword evidence="6" id="KW-1185">Reference proteome</keyword>
<comment type="subcellular location">
    <subcellularLocation>
        <location evidence="3">Cytoplasm</location>
    </subcellularLocation>
</comment>
<dbReference type="STRING" id="56857.A0A200R584"/>
<keyword evidence="2 3" id="KW-0378">Hydrolase</keyword>
<dbReference type="GO" id="GO:0005634">
    <property type="term" value="C:nucleus"/>
    <property type="evidence" value="ECO:0007669"/>
    <property type="project" value="TreeGrafter"/>
</dbReference>
<comment type="catalytic activity">
    <reaction evidence="1 3">
        <text>Thiol-dependent hydrolysis of ester, thioester, amide, peptide and isopeptide bonds formed by the C-terminal Gly of ubiquitin (a 76-residue protein attached to proteins as an intracellular targeting signal).</text>
        <dbReference type="EC" id="3.4.19.12"/>
    </reaction>
</comment>
<reference evidence="5 6" key="1">
    <citation type="journal article" date="2017" name="Mol. Plant">
        <title>The Genome of Medicinal Plant Macleaya cordata Provides New Insights into Benzylisoquinoline Alkaloids Metabolism.</title>
        <authorList>
            <person name="Liu X."/>
            <person name="Liu Y."/>
            <person name="Huang P."/>
            <person name="Ma Y."/>
            <person name="Qing Z."/>
            <person name="Tang Q."/>
            <person name="Cao H."/>
            <person name="Cheng P."/>
            <person name="Zheng Y."/>
            <person name="Yuan Z."/>
            <person name="Zhou Y."/>
            <person name="Liu J."/>
            <person name="Tang Z."/>
            <person name="Zhuo Y."/>
            <person name="Zhang Y."/>
            <person name="Yu L."/>
            <person name="Huang J."/>
            <person name="Yang P."/>
            <person name="Peng Q."/>
            <person name="Zhang J."/>
            <person name="Jiang W."/>
            <person name="Zhang Z."/>
            <person name="Lin K."/>
            <person name="Ro D.K."/>
            <person name="Chen X."/>
            <person name="Xiong X."/>
            <person name="Shang Y."/>
            <person name="Huang S."/>
            <person name="Zeng J."/>
        </authorList>
    </citation>
    <scope>NUCLEOTIDE SEQUENCE [LARGE SCALE GENOMIC DNA]</scope>
    <source>
        <strain evidence="6">cv. BLH2017</strain>
        <tissue evidence="5">Root</tissue>
    </source>
</reference>
<evidence type="ECO:0000313" key="5">
    <source>
        <dbReference type="EMBL" id="OVA17865.1"/>
    </source>
</evidence>
<dbReference type="GO" id="GO:0004843">
    <property type="term" value="F:cysteine-type deubiquitinase activity"/>
    <property type="evidence" value="ECO:0007669"/>
    <property type="project" value="UniProtKB-UniRule"/>
</dbReference>
<dbReference type="GO" id="GO:0005829">
    <property type="term" value="C:cytosol"/>
    <property type="evidence" value="ECO:0007669"/>
    <property type="project" value="TreeGrafter"/>
</dbReference>
<dbReference type="Pfam" id="PF02338">
    <property type="entry name" value="OTU"/>
    <property type="match status" value="1"/>
</dbReference>
<comment type="function">
    <text evidence="3">Hydrolase that can remove conjugated ubiquitin from proteins and may therefore play an important regulatory role at the level of protein turnover by preventing degradation.</text>
</comment>
<evidence type="ECO:0000259" key="4">
    <source>
        <dbReference type="PROSITE" id="PS50802"/>
    </source>
</evidence>
<comment type="caution">
    <text evidence="5">The sequence shown here is derived from an EMBL/GenBank/DDBJ whole genome shotgun (WGS) entry which is preliminary data.</text>
</comment>
<dbReference type="GO" id="GO:0036503">
    <property type="term" value="P:ERAD pathway"/>
    <property type="evidence" value="ECO:0007669"/>
    <property type="project" value="TreeGrafter"/>
</dbReference>
<proteinExistence type="predicted"/>
<dbReference type="InterPro" id="IPR038765">
    <property type="entry name" value="Papain-like_cys_pep_sf"/>
</dbReference>
<protein>
    <recommendedName>
        <fullName evidence="3">Ubiquitin thioesterase OTU</fullName>
        <ecNumber evidence="3">3.4.19.12</ecNumber>
    </recommendedName>
</protein>
<organism evidence="5 6">
    <name type="scientific">Macleaya cordata</name>
    <name type="common">Five-seeded plume-poppy</name>
    <name type="synonym">Bocconia cordata</name>
    <dbReference type="NCBI Taxonomy" id="56857"/>
    <lineage>
        <taxon>Eukaryota</taxon>
        <taxon>Viridiplantae</taxon>
        <taxon>Streptophyta</taxon>
        <taxon>Embryophyta</taxon>
        <taxon>Tracheophyta</taxon>
        <taxon>Spermatophyta</taxon>
        <taxon>Magnoliopsida</taxon>
        <taxon>Ranunculales</taxon>
        <taxon>Papaveraceae</taxon>
        <taxon>Papaveroideae</taxon>
        <taxon>Macleaya</taxon>
    </lineage>
</organism>
<dbReference type="GO" id="GO:0016579">
    <property type="term" value="P:protein deubiquitination"/>
    <property type="evidence" value="ECO:0007669"/>
    <property type="project" value="TreeGrafter"/>
</dbReference>
<dbReference type="Proteomes" id="UP000195402">
    <property type="component" value="Unassembled WGS sequence"/>
</dbReference>
<sequence>MILPTREDCNNLKSAFDYHEHKGEGSWNVAWDVRPARWLRRSNSEWLLFGVCTCLAPLDCCGENLDATVAVIEGFISGFEEEIRSERNYRVTGVPADGRCLFRAVSYGVCLRSGEESPDGNRQRELANDLRARVADELLKRREETEWFIEGDFDAYVKNIQQTNTWGGEPELLMAAHVLKTPISVFTMATSSGDLIKVLWPGV</sequence>
<evidence type="ECO:0000256" key="3">
    <source>
        <dbReference type="RuleBase" id="RU367104"/>
    </source>
</evidence>
<dbReference type="InterPro" id="IPR003323">
    <property type="entry name" value="OTU_dom"/>
</dbReference>
<accession>A0A200R584</accession>
<keyword evidence="3" id="KW-0963">Cytoplasm</keyword>
<dbReference type="PANTHER" id="PTHR13312:SF6">
    <property type="entry name" value="UBIQUITIN THIOESTERASE OTU"/>
    <property type="match status" value="1"/>
</dbReference>
<dbReference type="AlphaFoldDB" id="A0A200R584"/>
<evidence type="ECO:0000313" key="6">
    <source>
        <dbReference type="Proteomes" id="UP000195402"/>
    </source>
</evidence>
<dbReference type="OrthoDB" id="409956at2759"/>
<name>A0A200R584_MACCD</name>
<keyword evidence="3" id="KW-0788">Thiol protease</keyword>
<dbReference type="InParanoid" id="A0A200R584"/>
<dbReference type="SUPFAM" id="SSF54001">
    <property type="entry name" value="Cysteine proteinases"/>
    <property type="match status" value="1"/>
</dbReference>
<dbReference type="PANTHER" id="PTHR13312">
    <property type="entry name" value="HIV-INDUCED PROTEIN-7-LIKE PROTEASE"/>
    <property type="match status" value="1"/>
</dbReference>
<dbReference type="Gene3D" id="3.90.70.80">
    <property type="match status" value="1"/>
</dbReference>
<feature type="domain" description="OTU" evidence="4">
    <location>
        <begin position="89"/>
        <end position="203"/>
    </location>
</feature>
<dbReference type="EMBL" id="MVGT01000437">
    <property type="protein sequence ID" value="OVA17865.1"/>
    <property type="molecule type" value="Genomic_DNA"/>
</dbReference>
<keyword evidence="3" id="KW-0645">Protease</keyword>
<dbReference type="PROSITE" id="PS50802">
    <property type="entry name" value="OTU"/>
    <property type="match status" value="1"/>
</dbReference>
<dbReference type="EC" id="3.4.19.12" evidence="3"/>
<keyword evidence="3" id="KW-0833">Ubl conjugation pathway</keyword>
<dbReference type="GO" id="GO:0030968">
    <property type="term" value="P:endoplasmic reticulum unfolded protein response"/>
    <property type="evidence" value="ECO:0007669"/>
    <property type="project" value="TreeGrafter"/>
</dbReference>